<dbReference type="InterPro" id="IPR026050">
    <property type="entry name" value="C1GALT1/C1GALT1_chp1"/>
</dbReference>
<organism evidence="13 14">
    <name type="scientific">Durusdinium trenchii</name>
    <dbReference type="NCBI Taxonomy" id="1381693"/>
    <lineage>
        <taxon>Eukaryota</taxon>
        <taxon>Sar</taxon>
        <taxon>Alveolata</taxon>
        <taxon>Dinophyceae</taxon>
        <taxon>Suessiales</taxon>
        <taxon>Symbiodiniaceae</taxon>
        <taxon>Durusdinium</taxon>
    </lineage>
</organism>
<dbReference type="EMBL" id="CAXAMN010021418">
    <property type="protein sequence ID" value="CAK9059366.1"/>
    <property type="molecule type" value="Genomic_DNA"/>
</dbReference>
<feature type="domain" description="Fringe-like glycosyltransferase" evidence="12">
    <location>
        <begin position="476"/>
        <end position="577"/>
    </location>
</feature>
<comment type="caution">
    <text evidence="13">The sequence shown here is derived from an EMBL/GenBank/DDBJ whole genome shotgun (WGS) entry which is preliminary data.</text>
</comment>
<keyword evidence="6" id="KW-0808">Transferase</keyword>
<reference evidence="13 14" key="1">
    <citation type="submission" date="2024-02" db="EMBL/GenBank/DDBJ databases">
        <authorList>
            <person name="Chen Y."/>
            <person name="Shah S."/>
            <person name="Dougan E. K."/>
            <person name="Thang M."/>
            <person name="Chan C."/>
        </authorList>
    </citation>
    <scope>NUCLEOTIDE SEQUENCE [LARGE SCALE GENOMIC DNA]</scope>
</reference>
<evidence type="ECO:0000256" key="3">
    <source>
        <dbReference type="ARBA" id="ARBA00006462"/>
    </source>
</evidence>
<evidence type="ECO:0000256" key="6">
    <source>
        <dbReference type="ARBA" id="ARBA00022679"/>
    </source>
</evidence>
<sequence>MNMAPCRDARPEICGFHLDISIAAAPQSTALLAPEVMRCCTRLPDWKIQSGELCLFVGSSQWESIIEATWASHFTTFLWPDAVGVQAEASNCTNKLPRLSLEAVPGVSADQPHFQALSLWSTLARRLLTPNVSRSEDPLSQCYWLMHVDGRSYINIPRIAERLDCVAGLQPEYYALSAMIGESRVGLADESTGYVFGRKLLFHLHSSGWVEKCAREFSNSEDAQGFGWTWPSGFYVSLCLWWHQRLRSQRLGDPLQEVLTRSLPRGRDSPLHRLRSLHPSGHCILCAAASSPSSLREIHRRVQIASPGEKDVARDSLRAEVGCFVHSLAEPEALAPPWSYRVARAIARCPLKLALGQQPEIGVSILKQELLRPSLPKGAAAAYLRGRRKELCILMPATDATPTQVDRAVAAVETWARRYLPSAGRVTGRTLALLYSRHPLLETWKDFTLSLHGDLDMRHPKFNALRFVYMWLTLATHLATYCDFWMKADMDAYVNIPRIRQALRFMNASEKIYAGAVTFSHGPGYETWNTFAHGIGYIISRAALRAAVPGLRKCMDQLLQFRLEAIEDMLLGACLRKVEIYPRELGHMIYNYRSGQVQRVLEEKPLVTHRVDEDEMYRLHTAVADEPKMVELSPEEKKMRHCEDLLEPAMCIRLLCFSNKLLWMSSSFRP</sequence>
<keyword evidence="14" id="KW-1185">Reference proteome</keyword>
<dbReference type="Gene3D" id="3.90.550.50">
    <property type="match status" value="1"/>
</dbReference>
<keyword evidence="11" id="KW-0472">Membrane</keyword>
<keyword evidence="9" id="KW-0735">Signal-anchor</keyword>
<dbReference type="Proteomes" id="UP001642484">
    <property type="component" value="Unassembled WGS sequence"/>
</dbReference>
<dbReference type="InterPro" id="IPR003378">
    <property type="entry name" value="Fringe-like_glycosylTrfase"/>
</dbReference>
<evidence type="ECO:0000256" key="9">
    <source>
        <dbReference type="ARBA" id="ARBA00022968"/>
    </source>
</evidence>
<comment type="subcellular location">
    <subcellularLocation>
        <location evidence="1">Membrane</location>
        <topology evidence="1">Single-pass type II membrane protein</topology>
    </subcellularLocation>
</comment>
<evidence type="ECO:0000313" key="14">
    <source>
        <dbReference type="Proteomes" id="UP001642484"/>
    </source>
</evidence>
<evidence type="ECO:0000256" key="10">
    <source>
        <dbReference type="ARBA" id="ARBA00022989"/>
    </source>
</evidence>
<evidence type="ECO:0000256" key="7">
    <source>
        <dbReference type="ARBA" id="ARBA00022692"/>
    </source>
</evidence>
<accession>A0ABP0N6W3</accession>
<evidence type="ECO:0000256" key="8">
    <source>
        <dbReference type="ARBA" id="ARBA00022741"/>
    </source>
</evidence>
<dbReference type="PANTHER" id="PTHR23033">
    <property type="entry name" value="BETA1,3-GALACTOSYLTRANSFERASE"/>
    <property type="match status" value="1"/>
</dbReference>
<proteinExistence type="inferred from homology"/>
<gene>
    <name evidence="13" type="ORF">CCMP2556_LOCUS29243</name>
</gene>
<protein>
    <recommendedName>
        <fullName evidence="4">N-acetylgalactosaminide beta-1,3-galactosyltransferase</fullName>
        <ecNumber evidence="4">2.4.1.122</ecNumber>
    </recommendedName>
</protein>
<evidence type="ECO:0000256" key="4">
    <source>
        <dbReference type="ARBA" id="ARBA00012557"/>
    </source>
</evidence>
<evidence type="ECO:0000313" key="13">
    <source>
        <dbReference type="EMBL" id="CAK9059366.1"/>
    </source>
</evidence>
<evidence type="ECO:0000256" key="2">
    <source>
        <dbReference type="ARBA" id="ARBA00004922"/>
    </source>
</evidence>
<comment type="similarity">
    <text evidence="3">Belongs to the glycosyltransferase 31 family. Beta3-Gal-T subfamily.</text>
</comment>
<keyword evidence="8" id="KW-0547">Nucleotide-binding</keyword>
<comment type="pathway">
    <text evidence="2">Protein modification; protein glycosylation.</text>
</comment>
<keyword evidence="5" id="KW-0328">Glycosyltransferase</keyword>
<dbReference type="Pfam" id="PF02434">
    <property type="entry name" value="Fringe"/>
    <property type="match status" value="1"/>
</dbReference>
<evidence type="ECO:0000256" key="11">
    <source>
        <dbReference type="ARBA" id="ARBA00023136"/>
    </source>
</evidence>
<evidence type="ECO:0000256" key="5">
    <source>
        <dbReference type="ARBA" id="ARBA00022676"/>
    </source>
</evidence>
<evidence type="ECO:0000259" key="12">
    <source>
        <dbReference type="Pfam" id="PF02434"/>
    </source>
</evidence>
<evidence type="ECO:0000256" key="1">
    <source>
        <dbReference type="ARBA" id="ARBA00004606"/>
    </source>
</evidence>
<name>A0ABP0N6W3_9DINO</name>
<keyword evidence="10" id="KW-1133">Transmembrane helix</keyword>
<dbReference type="EC" id="2.4.1.122" evidence="4"/>
<keyword evidence="7" id="KW-0812">Transmembrane</keyword>